<sequence length="101" mass="11227">MIVELVSRPAEWDLVQRRRFGELTARAWADGDLLRRYERDPRAVLTEFGVSLPPDASAPPIPDLAEDLVVEPLNGDEGLLRPCMCSLTLPCLADPQVDELS</sequence>
<name>A0A1G9HJM8_9ACTN</name>
<dbReference type="SUPFAM" id="SSF56209">
    <property type="entry name" value="Nitrile hydratase alpha chain"/>
    <property type="match status" value="1"/>
</dbReference>
<keyword evidence="2" id="KW-1185">Reference proteome</keyword>
<dbReference type="AlphaFoldDB" id="A0A1G9HJM8"/>
<organism evidence="1 2">
    <name type="scientific">Nonomuraea maritima</name>
    <dbReference type="NCBI Taxonomy" id="683260"/>
    <lineage>
        <taxon>Bacteria</taxon>
        <taxon>Bacillati</taxon>
        <taxon>Actinomycetota</taxon>
        <taxon>Actinomycetes</taxon>
        <taxon>Streptosporangiales</taxon>
        <taxon>Streptosporangiaceae</taxon>
        <taxon>Nonomuraea</taxon>
    </lineage>
</organism>
<reference evidence="1 2" key="1">
    <citation type="submission" date="2016-10" db="EMBL/GenBank/DDBJ databases">
        <authorList>
            <person name="de Groot N.N."/>
        </authorList>
    </citation>
    <scope>NUCLEOTIDE SEQUENCE [LARGE SCALE GENOMIC DNA]</scope>
    <source>
        <strain evidence="1 2">CGMCC 4.5681</strain>
    </source>
</reference>
<dbReference type="RefSeq" id="WP_143022165.1">
    <property type="nucleotide sequence ID" value="NZ_FNFB01000016.1"/>
</dbReference>
<dbReference type="OrthoDB" id="3540052at2"/>
<gene>
    <name evidence="1" type="ORF">SAMN05421874_11673</name>
</gene>
<accession>A0A1G9HJM8</accession>
<dbReference type="GO" id="GO:0003824">
    <property type="term" value="F:catalytic activity"/>
    <property type="evidence" value="ECO:0007669"/>
    <property type="project" value="InterPro"/>
</dbReference>
<dbReference type="GO" id="GO:0046914">
    <property type="term" value="F:transition metal ion binding"/>
    <property type="evidence" value="ECO:0007669"/>
    <property type="project" value="InterPro"/>
</dbReference>
<dbReference type="Proteomes" id="UP000198683">
    <property type="component" value="Unassembled WGS sequence"/>
</dbReference>
<protein>
    <recommendedName>
        <fullName evidence="3">TOMM peptide</fullName>
    </recommendedName>
</protein>
<dbReference type="EMBL" id="FNFB01000016">
    <property type="protein sequence ID" value="SDL13129.1"/>
    <property type="molecule type" value="Genomic_DNA"/>
</dbReference>
<dbReference type="STRING" id="683260.SAMN05421874_11673"/>
<dbReference type="InterPro" id="IPR036648">
    <property type="entry name" value="CN_Hdrase_a/SCN_Hdrase_g_sf"/>
</dbReference>
<proteinExistence type="predicted"/>
<evidence type="ECO:0000313" key="1">
    <source>
        <dbReference type="EMBL" id="SDL13129.1"/>
    </source>
</evidence>
<evidence type="ECO:0000313" key="2">
    <source>
        <dbReference type="Proteomes" id="UP000198683"/>
    </source>
</evidence>
<evidence type="ECO:0008006" key="3">
    <source>
        <dbReference type="Google" id="ProtNLM"/>
    </source>
</evidence>